<protein>
    <recommendedName>
        <fullName evidence="2 7">Ubiquitin-like modifier-activating enzyme ATG7</fullName>
    </recommendedName>
    <alternativeName>
        <fullName evidence="7">Autophagy-related protein 7</fullName>
    </alternativeName>
</protein>
<evidence type="ECO:0000313" key="10">
    <source>
        <dbReference type="EMBL" id="ELT93310.1"/>
    </source>
</evidence>
<dbReference type="GO" id="GO:0032446">
    <property type="term" value="P:protein modification by small protein conjugation"/>
    <property type="evidence" value="ECO:0007669"/>
    <property type="project" value="TreeGrafter"/>
</dbReference>
<dbReference type="InterPro" id="IPR042523">
    <property type="entry name" value="Atg7_N_2"/>
</dbReference>
<dbReference type="Gene3D" id="3.40.140.100">
    <property type="entry name" value="Ubiquitin-like modifier-activating enzyme ATG7 C-terminal domain"/>
    <property type="match status" value="1"/>
</dbReference>
<dbReference type="InterPro" id="IPR045886">
    <property type="entry name" value="ThiF/MoeB/HesA"/>
</dbReference>
<dbReference type="AlphaFoldDB" id="R7TQM1"/>
<evidence type="ECO:0000259" key="8">
    <source>
        <dbReference type="Pfam" id="PF00899"/>
    </source>
</evidence>
<dbReference type="InterPro" id="IPR035985">
    <property type="entry name" value="Ubiquitin-activating_enz"/>
</dbReference>
<dbReference type="GO" id="GO:0000045">
    <property type="term" value="P:autophagosome assembly"/>
    <property type="evidence" value="ECO:0007669"/>
    <property type="project" value="TreeGrafter"/>
</dbReference>
<dbReference type="NCBIfam" id="TIGR01381">
    <property type="entry name" value="E1_like_apg7"/>
    <property type="match status" value="1"/>
</dbReference>
<evidence type="ECO:0000256" key="3">
    <source>
        <dbReference type="ARBA" id="ARBA00022448"/>
    </source>
</evidence>
<evidence type="ECO:0000256" key="4">
    <source>
        <dbReference type="ARBA" id="ARBA00022927"/>
    </source>
</evidence>
<sequence>MASKEEKLLQFSPFSSALDTGFWHQLTQLKLDVFQLDDAPQPLTGYFFNGDASGIPSHLNLDYNAFQPNFKVPIRHFPSRGFIKNTNTLNDFKTIDKRNLLDTTGKEIWQSIVSGEALENPTLLSRFLLLTFADLKKYNFFYWFAFPALCAPEKITVKERKKINQVLTDEQVEQLLIAYDKEFLPKHVAFFLGKKTKTSFLLAPLKYFDDFYSGDDEFFLCVCDPCNLDDYPGWPLRVFLTLAAYHWSEKLGGVAKVLCLRDRFKEGVRSVDHSLVFTVDLPSISHLTESPRCIGWEKNERGKLGPRIVNLGPSMDPSRLAESAVDLNLKLMRWRLLPSLDLDLISETRCLLLGAGTLGCNVARSLMAWGVRTITFVDNGSVSYSNPVRQTLFTFEDSMNGGRPKAECAAESLRKIFPGVRTEGHVFSIPMPGHSVTDGTKDHVKRDVERLEHLIEDHDAVFLLMDTRESRWLPTLIATAKTKIVINAALGFDTFLVVRHGVRLPQRAVAMETSEKASLTQSISGHQLGCYFCNDVVAPGDSTRDRTLDQQCTVARPGLSMMTSALAVELLISLLTHPQRGQAPADIRSKDEELNVDTECPLGLVPHQIRGFLSRFNLLMPTGQAFDQCTACSNIVVEEYRKKGFEFLLNAFNEPSYLEDLTGLSEMHLSTMDEEVWGFSDDEEM</sequence>
<comment type="subcellular location">
    <subcellularLocation>
        <location evidence="7">Cytoplasm</location>
    </subcellularLocation>
    <subcellularLocation>
        <location evidence="7">Preautophagosomal structure</location>
    </subcellularLocation>
</comment>
<evidence type="ECO:0000256" key="5">
    <source>
        <dbReference type="ARBA" id="ARBA00023006"/>
    </source>
</evidence>
<dbReference type="FunFam" id="3.40.50.720:FF:000243">
    <property type="entry name" value="Ubiquitin-like modifier-activating enzyme ATG7"/>
    <property type="match status" value="1"/>
</dbReference>
<feature type="domain" description="THIF-type NAD/FAD binding fold" evidence="8">
    <location>
        <begin position="332"/>
        <end position="579"/>
    </location>
</feature>
<evidence type="ECO:0000313" key="12">
    <source>
        <dbReference type="Proteomes" id="UP000014760"/>
    </source>
</evidence>
<keyword evidence="4 7" id="KW-0653">Protein transport</keyword>
<dbReference type="GO" id="GO:0000407">
    <property type="term" value="C:phagophore assembly site"/>
    <property type="evidence" value="ECO:0007669"/>
    <property type="project" value="UniProtKB-SubCell"/>
</dbReference>
<dbReference type="PANTHER" id="PTHR10953">
    <property type="entry name" value="UBIQUITIN-ACTIVATING ENZYME E1"/>
    <property type="match status" value="1"/>
</dbReference>
<dbReference type="SUPFAM" id="SSF69572">
    <property type="entry name" value="Activating enzymes of the ubiquitin-like proteins"/>
    <property type="match status" value="1"/>
</dbReference>
<dbReference type="Proteomes" id="UP000014760">
    <property type="component" value="Unassembled WGS sequence"/>
</dbReference>
<dbReference type="OMA" id="RQIWDAI"/>
<evidence type="ECO:0000313" key="11">
    <source>
        <dbReference type="EnsemblMetazoa" id="CapteP177720"/>
    </source>
</evidence>
<accession>R7TQM1</accession>
<dbReference type="Pfam" id="PF00899">
    <property type="entry name" value="ThiF"/>
    <property type="match status" value="1"/>
</dbReference>
<comment type="function">
    <text evidence="7">E1-like activating enzyme involved in the 2 ubiquitin-like systems required for autophagy.</text>
</comment>
<keyword evidence="7" id="KW-0963">Cytoplasm</keyword>
<dbReference type="InterPro" id="IPR032197">
    <property type="entry name" value="Atg7_N"/>
</dbReference>
<dbReference type="InterPro" id="IPR006285">
    <property type="entry name" value="Atg7"/>
</dbReference>
<dbReference type="STRING" id="283909.R7TQM1"/>
<dbReference type="OrthoDB" id="338614at2759"/>
<reference evidence="12" key="1">
    <citation type="submission" date="2012-12" db="EMBL/GenBank/DDBJ databases">
        <authorList>
            <person name="Hellsten U."/>
            <person name="Grimwood J."/>
            <person name="Chapman J.A."/>
            <person name="Shapiro H."/>
            <person name="Aerts A."/>
            <person name="Otillar R.P."/>
            <person name="Terry A.Y."/>
            <person name="Boore J.L."/>
            <person name="Simakov O."/>
            <person name="Marletaz F."/>
            <person name="Cho S.-J."/>
            <person name="Edsinger-Gonzales E."/>
            <person name="Havlak P."/>
            <person name="Kuo D.-H."/>
            <person name="Larsson T."/>
            <person name="Lv J."/>
            <person name="Arendt D."/>
            <person name="Savage R."/>
            <person name="Osoegawa K."/>
            <person name="de Jong P."/>
            <person name="Lindberg D.R."/>
            <person name="Seaver E.C."/>
            <person name="Weisblat D.A."/>
            <person name="Putnam N.H."/>
            <person name="Grigoriev I.V."/>
            <person name="Rokhsar D.S."/>
        </authorList>
    </citation>
    <scope>NUCLEOTIDE SEQUENCE</scope>
    <source>
        <strain evidence="12">I ESC-2004</strain>
    </source>
</reference>
<reference evidence="10 12" key="2">
    <citation type="journal article" date="2013" name="Nature">
        <title>Insights into bilaterian evolution from three spiralian genomes.</title>
        <authorList>
            <person name="Simakov O."/>
            <person name="Marletaz F."/>
            <person name="Cho S.J."/>
            <person name="Edsinger-Gonzales E."/>
            <person name="Havlak P."/>
            <person name="Hellsten U."/>
            <person name="Kuo D.H."/>
            <person name="Larsson T."/>
            <person name="Lv J."/>
            <person name="Arendt D."/>
            <person name="Savage R."/>
            <person name="Osoegawa K."/>
            <person name="de Jong P."/>
            <person name="Grimwood J."/>
            <person name="Chapman J.A."/>
            <person name="Shapiro H."/>
            <person name="Aerts A."/>
            <person name="Otillar R.P."/>
            <person name="Terry A.Y."/>
            <person name="Boore J.L."/>
            <person name="Grigoriev I.V."/>
            <person name="Lindberg D.R."/>
            <person name="Seaver E.C."/>
            <person name="Weisblat D.A."/>
            <person name="Putnam N.H."/>
            <person name="Rokhsar D.S."/>
        </authorList>
    </citation>
    <scope>NUCLEOTIDE SEQUENCE</scope>
    <source>
        <strain evidence="10 12">I ESC-2004</strain>
    </source>
</reference>
<dbReference type="CDD" id="cd01486">
    <property type="entry name" value="Apg7"/>
    <property type="match status" value="1"/>
</dbReference>
<dbReference type="Gene3D" id="3.40.140.70">
    <property type="entry name" value="Ubiquitin-like modifier-activating enzyme ATG7 N-terminal domain"/>
    <property type="match status" value="1"/>
</dbReference>
<evidence type="ECO:0000256" key="2">
    <source>
        <dbReference type="ARBA" id="ARBA00017647"/>
    </source>
</evidence>
<dbReference type="GO" id="GO:0019779">
    <property type="term" value="F:Atg8 activating enzyme activity"/>
    <property type="evidence" value="ECO:0007669"/>
    <property type="project" value="TreeGrafter"/>
</dbReference>
<dbReference type="InterPro" id="IPR000594">
    <property type="entry name" value="ThiF_NAD_FAD-bd"/>
</dbReference>
<dbReference type="PANTHER" id="PTHR10953:SF3">
    <property type="entry name" value="UBIQUITIN-LIKE MODIFIER-ACTIVATING ENZYME ATG7"/>
    <property type="match status" value="1"/>
</dbReference>
<evidence type="ECO:0000256" key="6">
    <source>
        <dbReference type="PIRSR" id="PIRSR606285-1"/>
    </source>
</evidence>
<dbReference type="Pfam" id="PF16420">
    <property type="entry name" value="ATG7_N"/>
    <property type="match status" value="1"/>
</dbReference>
<evidence type="ECO:0000259" key="9">
    <source>
        <dbReference type="Pfam" id="PF16420"/>
    </source>
</evidence>
<dbReference type="GO" id="GO:0006995">
    <property type="term" value="P:cellular response to nitrogen starvation"/>
    <property type="evidence" value="ECO:0007669"/>
    <property type="project" value="TreeGrafter"/>
</dbReference>
<dbReference type="GO" id="GO:0015031">
    <property type="term" value="P:protein transport"/>
    <property type="evidence" value="ECO:0007669"/>
    <property type="project" value="UniProtKB-UniRule"/>
</dbReference>
<keyword evidence="5 7" id="KW-0072">Autophagy</keyword>
<keyword evidence="7" id="KW-0833">Ubl conjugation pathway</keyword>
<dbReference type="GO" id="GO:0019778">
    <property type="term" value="F:Atg12 activating enzyme activity"/>
    <property type="evidence" value="ECO:0007669"/>
    <property type="project" value="TreeGrafter"/>
</dbReference>
<dbReference type="HOGENOM" id="CLU_012998_2_1_1"/>
<dbReference type="GO" id="GO:0000422">
    <property type="term" value="P:autophagy of mitochondrion"/>
    <property type="evidence" value="ECO:0007669"/>
    <property type="project" value="TreeGrafter"/>
</dbReference>
<keyword evidence="3 7" id="KW-0813">Transport</keyword>
<evidence type="ECO:0000256" key="7">
    <source>
        <dbReference type="RuleBase" id="RU366022"/>
    </source>
</evidence>
<proteinExistence type="inferred from homology"/>
<evidence type="ECO:0000256" key="1">
    <source>
        <dbReference type="ARBA" id="ARBA00010931"/>
    </source>
</evidence>
<dbReference type="InterPro" id="IPR042522">
    <property type="entry name" value="Atg7_N_1"/>
</dbReference>
<reference evidence="11" key="3">
    <citation type="submission" date="2015-06" db="UniProtKB">
        <authorList>
            <consortium name="EnsemblMetazoa"/>
        </authorList>
    </citation>
    <scope>IDENTIFICATION</scope>
</reference>
<name>R7TQM1_CAPTE</name>
<feature type="active site" description="Glycyl thioester intermediate" evidence="6">
    <location>
        <position position="552"/>
    </location>
</feature>
<dbReference type="FunFam" id="3.40.140.70:FF:000001">
    <property type="entry name" value="Ubiquitin-like modifier-activating enzyme atg7"/>
    <property type="match status" value="1"/>
</dbReference>
<comment type="subunit">
    <text evidence="7">Homodimer.</text>
</comment>
<comment type="similarity">
    <text evidence="1 7">Belongs to the ATG7 family.</text>
</comment>
<dbReference type="Gene3D" id="3.40.50.720">
    <property type="entry name" value="NAD(P)-binding Rossmann-like Domain"/>
    <property type="match status" value="1"/>
</dbReference>
<feature type="domain" description="Ubiquitin-like modifier-activating enzyme Atg7 N-terminal" evidence="9">
    <location>
        <begin position="9"/>
        <end position="315"/>
    </location>
</feature>
<dbReference type="FunCoup" id="R7TQM1">
    <property type="interactions" value="962"/>
</dbReference>
<dbReference type="EMBL" id="KB309782">
    <property type="protein sequence ID" value="ELT93310.1"/>
    <property type="molecule type" value="Genomic_DNA"/>
</dbReference>
<organism evidence="10">
    <name type="scientific">Capitella teleta</name>
    <name type="common">Polychaete worm</name>
    <dbReference type="NCBI Taxonomy" id="283909"/>
    <lineage>
        <taxon>Eukaryota</taxon>
        <taxon>Metazoa</taxon>
        <taxon>Spiralia</taxon>
        <taxon>Lophotrochozoa</taxon>
        <taxon>Annelida</taxon>
        <taxon>Polychaeta</taxon>
        <taxon>Sedentaria</taxon>
        <taxon>Scolecida</taxon>
        <taxon>Capitellidae</taxon>
        <taxon>Capitella</taxon>
    </lineage>
</organism>
<dbReference type="GO" id="GO:0034727">
    <property type="term" value="P:piecemeal microautophagy of the nucleus"/>
    <property type="evidence" value="ECO:0007669"/>
    <property type="project" value="TreeGrafter"/>
</dbReference>
<keyword evidence="12" id="KW-1185">Reference proteome</keyword>
<gene>
    <name evidence="10" type="ORF">CAPTEDRAFT_177720</name>
</gene>
<dbReference type="EnsemblMetazoa" id="CapteT177720">
    <property type="protein sequence ID" value="CapteP177720"/>
    <property type="gene ID" value="CapteG177720"/>
</dbReference>
<dbReference type="EMBL" id="AMQN01012821">
    <property type="status" value="NOT_ANNOTATED_CDS"/>
    <property type="molecule type" value="Genomic_DNA"/>
</dbReference>